<evidence type="ECO:0000259" key="9">
    <source>
        <dbReference type="PROSITE" id="PS50157"/>
    </source>
</evidence>
<protein>
    <recommendedName>
        <fullName evidence="9">C2H2-type domain-containing protein</fullName>
    </recommendedName>
</protein>
<comment type="caution">
    <text evidence="10">The sequence shown here is derived from an EMBL/GenBank/DDBJ whole genome shotgun (WGS) entry which is preliminary data.</text>
</comment>
<dbReference type="Gene3D" id="3.30.160.60">
    <property type="entry name" value="Classic Zinc Finger"/>
    <property type="match status" value="11"/>
</dbReference>
<feature type="region of interest" description="Disordered" evidence="8">
    <location>
        <begin position="561"/>
        <end position="615"/>
    </location>
</feature>
<feature type="compositionally biased region" description="Polar residues" evidence="8">
    <location>
        <begin position="212"/>
        <end position="234"/>
    </location>
</feature>
<feature type="domain" description="C2H2-type" evidence="9">
    <location>
        <begin position="807"/>
        <end position="834"/>
    </location>
</feature>
<evidence type="ECO:0000256" key="3">
    <source>
        <dbReference type="ARBA" id="ARBA00022737"/>
    </source>
</evidence>
<dbReference type="GO" id="GO:0008270">
    <property type="term" value="F:zinc ion binding"/>
    <property type="evidence" value="ECO:0007669"/>
    <property type="project" value="UniProtKB-KW"/>
</dbReference>
<dbReference type="InterPro" id="IPR013087">
    <property type="entry name" value="Znf_C2H2_type"/>
</dbReference>
<dbReference type="SMART" id="SM00355">
    <property type="entry name" value="ZnF_C2H2"/>
    <property type="match status" value="15"/>
</dbReference>
<dbReference type="Pfam" id="PF00096">
    <property type="entry name" value="zf-C2H2"/>
    <property type="match status" value="7"/>
</dbReference>
<dbReference type="PROSITE" id="PS00028">
    <property type="entry name" value="ZINC_FINGER_C2H2_1"/>
    <property type="match status" value="12"/>
</dbReference>
<evidence type="ECO:0000256" key="6">
    <source>
        <dbReference type="ARBA" id="ARBA00023242"/>
    </source>
</evidence>
<dbReference type="FunFam" id="3.30.160.60:FF:001573">
    <property type="entry name" value="Zinc finger protein 407"/>
    <property type="match status" value="1"/>
</dbReference>
<dbReference type="Proteomes" id="UP001374579">
    <property type="component" value="Unassembled WGS sequence"/>
</dbReference>
<feature type="compositionally biased region" description="Basic and acidic residues" evidence="8">
    <location>
        <begin position="440"/>
        <end position="453"/>
    </location>
</feature>
<evidence type="ECO:0000256" key="7">
    <source>
        <dbReference type="PROSITE-ProRule" id="PRU00042"/>
    </source>
</evidence>
<feature type="domain" description="C2H2-type" evidence="9">
    <location>
        <begin position="949"/>
        <end position="976"/>
    </location>
</feature>
<keyword evidence="3" id="KW-0677">Repeat</keyword>
<proteinExistence type="predicted"/>
<evidence type="ECO:0000256" key="4">
    <source>
        <dbReference type="ARBA" id="ARBA00022771"/>
    </source>
</evidence>
<feature type="domain" description="C2H2-type" evidence="9">
    <location>
        <begin position="835"/>
        <end position="862"/>
    </location>
</feature>
<feature type="compositionally biased region" description="Basic residues" evidence="8">
    <location>
        <begin position="572"/>
        <end position="581"/>
    </location>
</feature>
<evidence type="ECO:0000256" key="5">
    <source>
        <dbReference type="ARBA" id="ARBA00022833"/>
    </source>
</evidence>
<dbReference type="PANTHER" id="PTHR24376">
    <property type="entry name" value="ZINC FINGER PROTEIN"/>
    <property type="match status" value="1"/>
</dbReference>
<feature type="compositionally biased region" description="Polar residues" evidence="8">
    <location>
        <begin position="256"/>
        <end position="266"/>
    </location>
</feature>
<evidence type="ECO:0000256" key="1">
    <source>
        <dbReference type="ARBA" id="ARBA00004123"/>
    </source>
</evidence>
<feature type="domain" description="C2H2-type" evidence="9">
    <location>
        <begin position="342"/>
        <end position="369"/>
    </location>
</feature>
<evidence type="ECO:0000256" key="2">
    <source>
        <dbReference type="ARBA" id="ARBA00022723"/>
    </source>
</evidence>
<feature type="region of interest" description="Disordered" evidence="8">
    <location>
        <begin position="438"/>
        <end position="469"/>
    </location>
</feature>
<dbReference type="GO" id="GO:0005634">
    <property type="term" value="C:nucleus"/>
    <property type="evidence" value="ECO:0007669"/>
    <property type="project" value="UniProtKB-SubCell"/>
</dbReference>
<feature type="domain" description="C2H2-type" evidence="9">
    <location>
        <begin position="893"/>
        <end position="920"/>
    </location>
</feature>
<gene>
    <name evidence="10" type="ORF">V1264_018855</name>
</gene>
<evidence type="ECO:0000313" key="11">
    <source>
        <dbReference type="Proteomes" id="UP001374579"/>
    </source>
</evidence>
<dbReference type="FunFam" id="3.30.160.60:FF:000100">
    <property type="entry name" value="Zinc finger 45-like"/>
    <property type="match status" value="1"/>
</dbReference>
<name>A0AAN9BF89_9CAEN</name>
<feature type="region of interest" description="Disordered" evidence="8">
    <location>
        <begin position="212"/>
        <end position="286"/>
    </location>
</feature>
<feature type="domain" description="C2H2-type" evidence="9">
    <location>
        <begin position="370"/>
        <end position="392"/>
    </location>
</feature>
<sequence>MDPKAAVKKLGSENPVMDSSTFLHHLFPDMDNPSVQQQHQIHPQPYPQPETQQAHLHHGIGSHLPHPLGDQGPSRQAVQAPAQVADYTEHVCGINENDQERVRKSAATAMMMLNSEPTQHITLMPRKRRCDRQEQGASEQRTSPLSISFEASRDTFRLWQIVKEERSLDDSQLAATLLECYESSLRRDVCLTCNSPLSRYCAKCFNLRGSQQSLREASPQVQPRSSGSAESSQHPVPVASVKEKPGESSLHETEVNESQQGGTSETELTKKQPGKKRTGFGMSNNTGMVEGCEEIREEDKSSEGSQCQICDKMFASSGELGQHIAQHNGEVKWDSVRQYKTLHCQHCDKSFTEPDQLTWHMARHQADMRHQCKLCKARFFHEHMLALHAKIHIMQPLQVYCDYCKAPFATMYALRQHMRRQVCQKALATQQLQLQTVTEHPLKDTKGKAKDGDAGSTSSQNGIAENAEYDKPRQSSWTCHQCGDGFKSQCRLNRHLLIHSGEKEFGCQECGIGCSQLSHLVAHMKSHYRLRGFECRVCSRTFSDHASMTLHNCKPQVSALLGKPSAESGKAPGKRKKKKGGSKVNDSAKKHSEQIQEVPKDEKVGSNAQPQQTFPPRYEVTASCFGLETVQQSLGFEQGTDTDSLSYMSGQLPMPPMQAPVPVPVSDADLRVLETHFGEQKPNLAPMPQTNQMMHNVYEPVSDGPMRYQNAPPYPSQSYSQPDIDNRSRVLSLPSQPTEVEEVGVVTKLHPFKCFECDKGFKGFQSMVAHTRSHPHPEHQCPHCSEGLPTAFSLSNHVCTIRSQKLFKCTVCGDLLRNSRNYRQHFRIHTGEKPYLCQICGRDFNSSSNFTIHLAIHKEQKRYQCPDSECSKAFSSKTNLNRHIMVHSGVKPHVCEVCGRGFSVPYRLTQHMRTHTGEKPYKCDQCGACFSCPGTLVGHKRVHTGEKPYKCEICGRGFALQRNRRSHYRTHRNRTA</sequence>
<feature type="domain" description="C2H2-type" evidence="9">
    <location>
        <begin position="477"/>
        <end position="504"/>
    </location>
</feature>
<comment type="subcellular location">
    <subcellularLocation>
        <location evidence="1">Nucleus</location>
    </subcellularLocation>
</comment>
<dbReference type="FunFam" id="3.30.160.60:FF:000690">
    <property type="entry name" value="Zinc finger protein 354C"/>
    <property type="match status" value="1"/>
</dbReference>
<dbReference type="AlphaFoldDB" id="A0AAN9BF89"/>
<dbReference type="GO" id="GO:0001228">
    <property type="term" value="F:DNA-binding transcription activator activity, RNA polymerase II-specific"/>
    <property type="evidence" value="ECO:0007669"/>
    <property type="project" value="TreeGrafter"/>
</dbReference>
<feature type="compositionally biased region" description="Basic and acidic residues" evidence="8">
    <location>
        <begin position="586"/>
        <end position="604"/>
    </location>
</feature>
<organism evidence="10 11">
    <name type="scientific">Littorina saxatilis</name>
    <dbReference type="NCBI Taxonomy" id="31220"/>
    <lineage>
        <taxon>Eukaryota</taxon>
        <taxon>Metazoa</taxon>
        <taxon>Spiralia</taxon>
        <taxon>Lophotrochozoa</taxon>
        <taxon>Mollusca</taxon>
        <taxon>Gastropoda</taxon>
        <taxon>Caenogastropoda</taxon>
        <taxon>Littorinimorpha</taxon>
        <taxon>Littorinoidea</taxon>
        <taxon>Littorinidae</taxon>
        <taxon>Littorina</taxon>
    </lineage>
</organism>
<keyword evidence="4 7" id="KW-0863">Zinc-finger</keyword>
<keyword evidence="6" id="KW-0539">Nucleus</keyword>
<keyword evidence="2" id="KW-0479">Metal-binding</keyword>
<dbReference type="SUPFAM" id="SSF57667">
    <property type="entry name" value="beta-beta-alpha zinc fingers"/>
    <property type="match status" value="7"/>
</dbReference>
<evidence type="ECO:0000313" key="10">
    <source>
        <dbReference type="EMBL" id="KAK7104084.1"/>
    </source>
</evidence>
<feature type="compositionally biased region" description="Basic and acidic residues" evidence="8">
    <location>
        <begin position="241"/>
        <end position="254"/>
    </location>
</feature>
<dbReference type="EMBL" id="JBAMIC010000008">
    <property type="protein sequence ID" value="KAK7104084.1"/>
    <property type="molecule type" value="Genomic_DNA"/>
</dbReference>
<evidence type="ECO:0000256" key="8">
    <source>
        <dbReference type="SAM" id="MobiDB-lite"/>
    </source>
</evidence>
<keyword evidence="5" id="KW-0862">Zinc</keyword>
<dbReference type="GO" id="GO:0000978">
    <property type="term" value="F:RNA polymerase II cis-regulatory region sequence-specific DNA binding"/>
    <property type="evidence" value="ECO:0007669"/>
    <property type="project" value="TreeGrafter"/>
</dbReference>
<dbReference type="FunFam" id="3.30.160.60:FF:000873">
    <property type="entry name" value="Zinc finger protein 841"/>
    <property type="match status" value="1"/>
</dbReference>
<dbReference type="PANTHER" id="PTHR24376:SF235">
    <property type="entry name" value="C2H2-TYPE DOMAIN-CONTAINING PROTEIN"/>
    <property type="match status" value="1"/>
</dbReference>
<feature type="compositionally biased region" description="Low complexity" evidence="8">
    <location>
        <begin position="708"/>
        <end position="722"/>
    </location>
</feature>
<reference evidence="10 11" key="1">
    <citation type="submission" date="2024-02" db="EMBL/GenBank/DDBJ databases">
        <title>Chromosome-scale genome assembly of the rough periwinkle Littorina saxatilis.</title>
        <authorList>
            <person name="De Jode A."/>
            <person name="Faria R."/>
            <person name="Formenti G."/>
            <person name="Sims Y."/>
            <person name="Smith T.P."/>
            <person name="Tracey A."/>
            <person name="Wood J.M.D."/>
            <person name="Zagrodzka Z.B."/>
            <person name="Johannesson K."/>
            <person name="Butlin R.K."/>
            <person name="Leder E.H."/>
        </authorList>
    </citation>
    <scope>NUCLEOTIDE SEQUENCE [LARGE SCALE GENOMIC DNA]</scope>
    <source>
        <strain evidence="10">Snail1</strain>
        <tissue evidence="10">Muscle</tissue>
    </source>
</reference>
<keyword evidence="11" id="KW-1185">Reference proteome</keyword>
<dbReference type="Pfam" id="PF13912">
    <property type="entry name" value="zf-C2H2_6"/>
    <property type="match status" value="2"/>
</dbReference>
<dbReference type="PROSITE" id="PS50157">
    <property type="entry name" value="ZINC_FINGER_C2H2_2"/>
    <property type="match status" value="12"/>
</dbReference>
<accession>A0AAN9BF89</accession>
<dbReference type="FunFam" id="3.30.160.60:FF:000065">
    <property type="entry name" value="B-cell CLL/lymphoma 6, member B"/>
    <property type="match status" value="1"/>
</dbReference>
<feature type="domain" description="C2H2-type" evidence="9">
    <location>
        <begin position="863"/>
        <end position="892"/>
    </location>
</feature>
<dbReference type="InterPro" id="IPR036236">
    <property type="entry name" value="Znf_C2H2_sf"/>
</dbReference>
<feature type="domain" description="C2H2-type" evidence="9">
    <location>
        <begin position="752"/>
        <end position="779"/>
    </location>
</feature>
<feature type="domain" description="C2H2-type" evidence="9">
    <location>
        <begin position="305"/>
        <end position="332"/>
    </location>
</feature>
<feature type="domain" description="C2H2-type" evidence="9">
    <location>
        <begin position="921"/>
        <end position="948"/>
    </location>
</feature>
<feature type="region of interest" description="Disordered" evidence="8">
    <location>
        <begin position="701"/>
        <end position="723"/>
    </location>
</feature>
<feature type="domain" description="C2H2-type" evidence="9">
    <location>
        <begin position="505"/>
        <end position="532"/>
    </location>
</feature>